<dbReference type="Gene3D" id="3.30.1490.100">
    <property type="entry name" value="DNA polymerase, Y-family, little finger domain"/>
    <property type="match status" value="1"/>
</dbReference>
<dbReference type="OrthoDB" id="1747274at2759"/>
<dbReference type="Gene3D" id="3.40.1170.60">
    <property type="match status" value="1"/>
</dbReference>
<keyword evidence="8" id="KW-0548">Nucleotidyltransferase</keyword>
<dbReference type="STRING" id="103827.A0A0N5CWU9"/>
<dbReference type="GO" id="GO:0006281">
    <property type="term" value="P:DNA repair"/>
    <property type="evidence" value="ECO:0007669"/>
    <property type="project" value="UniProtKB-KW"/>
</dbReference>
<dbReference type="InterPro" id="IPR050116">
    <property type="entry name" value="DNA_polymerase-Y"/>
</dbReference>
<dbReference type="InterPro" id="IPR017961">
    <property type="entry name" value="DNA_pol_Y-fam_little_finger"/>
</dbReference>
<evidence type="ECO:0000259" key="22">
    <source>
        <dbReference type="PROSITE" id="PS51908"/>
    </source>
</evidence>
<evidence type="ECO:0000256" key="18">
    <source>
        <dbReference type="ARBA" id="ARBA00023242"/>
    </source>
</evidence>
<keyword evidence="15" id="KW-0239">DNA-directed DNA polymerase</keyword>
<comment type="similarity">
    <text evidence="3">Belongs to the DNA polymerase type-Y family.</text>
</comment>
<dbReference type="InterPro" id="IPR022880">
    <property type="entry name" value="DNApol_IV"/>
</dbReference>
<dbReference type="SUPFAM" id="SSF56672">
    <property type="entry name" value="DNA/RNA polymerases"/>
    <property type="match status" value="1"/>
</dbReference>
<evidence type="ECO:0000256" key="4">
    <source>
        <dbReference type="ARBA" id="ARBA00012417"/>
    </source>
</evidence>
<keyword evidence="6" id="KW-0515">Mutator protein</keyword>
<evidence type="ECO:0000256" key="9">
    <source>
        <dbReference type="ARBA" id="ARBA00022705"/>
    </source>
</evidence>
<dbReference type="Gene3D" id="3.30.160.60">
    <property type="entry name" value="Classic Zinc Finger"/>
    <property type="match status" value="1"/>
</dbReference>
<name>A0A0N5CWU9_THECL</name>
<feature type="domain" description="UmuC" evidence="21">
    <location>
        <begin position="72"/>
        <end position="306"/>
    </location>
</feature>
<dbReference type="PANTHER" id="PTHR11076:SF33">
    <property type="entry name" value="DNA POLYMERASE KAPPA"/>
    <property type="match status" value="1"/>
</dbReference>
<protein>
    <recommendedName>
        <fullName evidence="5">DNA polymerase kappa</fullName>
        <ecNumber evidence="4">2.7.7.7</ecNumber>
    </recommendedName>
</protein>
<sequence length="591" mass="66983">MLQERIEKIIDENTSSDFYGHTKKRKERIDARISSYKDIMAKLTFNQIADAEREMDILVDLLEKERDLSHYAVHIDMDAFYAAVEMRDDPSLRDIPMAVGSDSMLSTSNYAARRFGVRAAMPGFIAKKLCPQLKIIHGSFEKYHKASSVAREVFKEYDPDLCMGGLDEVYMDLSAYIHDRLPKGSIEYGRIRYTGECVCRLPLITEDEMDQLVDAEIVEEECLKCEKVRKCVRDRITFGVNVDEVVREIRFRVEQATGLTCSAGIAPNSMLAKVCSDINKPNGQFRLLNEREAVWNFMKNLPIRKVVELISISGIGPVTEAVLKGIGMETCGDLYEHRGLISLLFSQSSYEHFLRIALGIADVFTSDHKSRRKSISCERTFHPTTDAKVLFEMLENLCNELVDSLTDHNIRGGRTATVKMKYSTFDVITRSSSVGYVITDADRLFSLCSKLLRQEINCNHDSDKQLRLLGVRLARLIFHDEKAEKSNPLSLFWKSAQTNPTAMEYVTSLSDGKDQPSTSTYNVVGSVNYCNDDSDVVSKKVLCSDDQQFCPICNGVLPKELGLINRHIDECLNRSKISVYCSNSCNNYQLF</sequence>
<evidence type="ECO:0000256" key="7">
    <source>
        <dbReference type="ARBA" id="ARBA00022679"/>
    </source>
</evidence>
<comment type="subcellular location">
    <subcellularLocation>
        <location evidence="2">Nucleus</location>
    </subcellularLocation>
</comment>
<dbReference type="FunFam" id="3.30.1490.100:FF:000004">
    <property type="entry name" value="DNA polymerase IV"/>
    <property type="match status" value="1"/>
</dbReference>
<evidence type="ECO:0000256" key="20">
    <source>
        <dbReference type="PROSITE-ProRule" id="PRU01256"/>
    </source>
</evidence>
<keyword evidence="17 20" id="KW-0234">DNA repair</keyword>
<dbReference type="InterPro" id="IPR001126">
    <property type="entry name" value="UmuC"/>
</dbReference>
<proteinExistence type="inferred from homology"/>
<dbReference type="Pfam" id="PF00817">
    <property type="entry name" value="IMS"/>
    <property type="match status" value="1"/>
</dbReference>
<dbReference type="InterPro" id="IPR043128">
    <property type="entry name" value="Rev_trsase/Diguanyl_cyclase"/>
</dbReference>
<dbReference type="InterPro" id="IPR006642">
    <property type="entry name" value="Rad18_UBZ4"/>
</dbReference>
<dbReference type="GO" id="GO:0005634">
    <property type="term" value="C:nucleus"/>
    <property type="evidence" value="ECO:0007669"/>
    <property type="project" value="UniProtKB-SubCell"/>
</dbReference>
<dbReference type="Gene3D" id="1.10.150.20">
    <property type="entry name" value="5' to 3' exonuclease, C-terminal subdomain"/>
    <property type="match status" value="1"/>
</dbReference>
<gene>
    <name evidence="23" type="ORF">TCLT_LOCUS4822</name>
</gene>
<keyword evidence="10" id="KW-0479">Metal-binding</keyword>
<reference evidence="23 24" key="2">
    <citation type="submission" date="2018-11" db="EMBL/GenBank/DDBJ databases">
        <authorList>
            <consortium name="Pathogen Informatics"/>
        </authorList>
    </citation>
    <scope>NUCLEOTIDE SEQUENCE [LARGE SCALE GENOMIC DNA]</scope>
</reference>
<evidence type="ECO:0000256" key="14">
    <source>
        <dbReference type="ARBA" id="ARBA00022842"/>
    </source>
</evidence>
<dbReference type="Pfam" id="PF11799">
    <property type="entry name" value="IMS_C"/>
    <property type="match status" value="1"/>
</dbReference>
<dbReference type="Proteomes" id="UP000276776">
    <property type="component" value="Unassembled WGS sequence"/>
</dbReference>
<dbReference type="EC" id="2.7.7.7" evidence="4"/>
<evidence type="ECO:0000256" key="12">
    <source>
        <dbReference type="ARBA" id="ARBA00022771"/>
    </source>
</evidence>
<evidence type="ECO:0000256" key="16">
    <source>
        <dbReference type="ARBA" id="ARBA00023125"/>
    </source>
</evidence>
<dbReference type="WBParaSite" id="TCLT_0000483301-mRNA-1">
    <property type="protein sequence ID" value="TCLT_0000483301-mRNA-1"/>
    <property type="gene ID" value="TCLT_0000483301"/>
</dbReference>
<keyword evidence="24" id="KW-1185">Reference proteome</keyword>
<keyword evidence="7" id="KW-0808">Transferase</keyword>
<dbReference type="Gene3D" id="3.30.70.270">
    <property type="match status" value="1"/>
</dbReference>
<feature type="domain" description="UBZ4-type" evidence="22">
    <location>
        <begin position="547"/>
        <end position="576"/>
    </location>
</feature>
<keyword evidence="11 20" id="KW-0227">DNA damage</keyword>
<keyword evidence="16" id="KW-0238">DNA-binding</keyword>
<dbReference type="PROSITE" id="PS50173">
    <property type="entry name" value="UMUC"/>
    <property type="match status" value="1"/>
</dbReference>
<dbReference type="GO" id="GO:0003684">
    <property type="term" value="F:damaged DNA binding"/>
    <property type="evidence" value="ECO:0007669"/>
    <property type="project" value="InterPro"/>
</dbReference>
<dbReference type="OMA" id="EVYTRQV"/>
<dbReference type="InterPro" id="IPR043502">
    <property type="entry name" value="DNA/RNA_pol_sf"/>
</dbReference>
<evidence type="ECO:0000259" key="21">
    <source>
        <dbReference type="PROSITE" id="PS50173"/>
    </source>
</evidence>
<keyword evidence="13" id="KW-0862">Zinc</keyword>
<dbReference type="AlphaFoldDB" id="A0A0N5CWU9"/>
<evidence type="ECO:0000256" key="15">
    <source>
        <dbReference type="ARBA" id="ARBA00022932"/>
    </source>
</evidence>
<dbReference type="GO" id="GO:0003887">
    <property type="term" value="F:DNA-directed DNA polymerase activity"/>
    <property type="evidence" value="ECO:0007669"/>
    <property type="project" value="UniProtKB-KW"/>
</dbReference>
<evidence type="ECO:0000256" key="5">
    <source>
        <dbReference type="ARBA" id="ARBA00016178"/>
    </source>
</evidence>
<dbReference type="FunFam" id="3.40.1170.60:FF:000002">
    <property type="entry name" value="Polymerase (DNA directed) kappa"/>
    <property type="match status" value="1"/>
</dbReference>
<dbReference type="GO" id="GO:0006260">
    <property type="term" value="P:DNA replication"/>
    <property type="evidence" value="ECO:0007669"/>
    <property type="project" value="UniProtKB-KW"/>
</dbReference>
<dbReference type="EMBL" id="UYYF01004305">
    <property type="protein sequence ID" value="VDN01991.1"/>
    <property type="molecule type" value="Genomic_DNA"/>
</dbReference>
<dbReference type="PANTHER" id="PTHR11076">
    <property type="entry name" value="DNA REPAIR POLYMERASE UMUC / TRANSFERASE FAMILY MEMBER"/>
    <property type="match status" value="1"/>
</dbReference>
<evidence type="ECO:0000256" key="10">
    <source>
        <dbReference type="ARBA" id="ARBA00022723"/>
    </source>
</evidence>
<evidence type="ECO:0000256" key="3">
    <source>
        <dbReference type="ARBA" id="ARBA00010945"/>
    </source>
</evidence>
<evidence type="ECO:0000313" key="24">
    <source>
        <dbReference type="Proteomes" id="UP000276776"/>
    </source>
</evidence>
<dbReference type="InterPro" id="IPR036775">
    <property type="entry name" value="DNA_pol_Y-fam_lit_finger_sf"/>
</dbReference>
<keyword evidence="18" id="KW-0539">Nucleus</keyword>
<comment type="cofactor">
    <cofactor evidence="1">
        <name>Mg(2+)</name>
        <dbReference type="ChEBI" id="CHEBI:18420"/>
    </cofactor>
</comment>
<keyword evidence="9" id="KW-0235">DNA replication</keyword>
<evidence type="ECO:0000256" key="8">
    <source>
        <dbReference type="ARBA" id="ARBA00022695"/>
    </source>
</evidence>
<dbReference type="Gene3D" id="1.10.150.810">
    <property type="match status" value="1"/>
</dbReference>
<comment type="catalytic activity">
    <reaction evidence="19">
        <text>DNA(n) + a 2'-deoxyribonucleoside 5'-triphosphate = DNA(n+1) + diphosphate</text>
        <dbReference type="Rhea" id="RHEA:22508"/>
        <dbReference type="Rhea" id="RHEA-COMP:17339"/>
        <dbReference type="Rhea" id="RHEA-COMP:17340"/>
        <dbReference type="ChEBI" id="CHEBI:33019"/>
        <dbReference type="ChEBI" id="CHEBI:61560"/>
        <dbReference type="ChEBI" id="CHEBI:173112"/>
        <dbReference type="EC" id="2.7.7.7"/>
    </reaction>
</comment>
<dbReference type="CDD" id="cd03586">
    <property type="entry name" value="PolY_Pol_IV_kappa"/>
    <property type="match status" value="1"/>
</dbReference>
<evidence type="ECO:0000256" key="2">
    <source>
        <dbReference type="ARBA" id="ARBA00004123"/>
    </source>
</evidence>
<evidence type="ECO:0000256" key="19">
    <source>
        <dbReference type="ARBA" id="ARBA00049244"/>
    </source>
</evidence>
<reference evidence="25" key="1">
    <citation type="submission" date="2017-02" db="UniProtKB">
        <authorList>
            <consortium name="WormBaseParasite"/>
        </authorList>
    </citation>
    <scope>IDENTIFICATION</scope>
</reference>
<evidence type="ECO:0000256" key="17">
    <source>
        <dbReference type="ARBA" id="ARBA00023204"/>
    </source>
</evidence>
<evidence type="ECO:0000256" key="6">
    <source>
        <dbReference type="ARBA" id="ARBA00022457"/>
    </source>
</evidence>
<evidence type="ECO:0000256" key="1">
    <source>
        <dbReference type="ARBA" id="ARBA00001946"/>
    </source>
</evidence>
<evidence type="ECO:0000256" key="11">
    <source>
        <dbReference type="ARBA" id="ARBA00022763"/>
    </source>
</evidence>
<accession>A0A0N5CWU9</accession>
<dbReference type="FunFam" id="1.10.150.810:FF:000001">
    <property type="entry name" value="DNA polymerase kappa"/>
    <property type="match status" value="1"/>
</dbReference>
<evidence type="ECO:0000313" key="23">
    <source>
        <dbReference type="EMBL" id="VDN01991.1"/>
    </source>
</evidence>
<dbReference type="GO" id="GO:0008270">
    <property type="term" value="F:zinc ion binding"/>
    <property type="evidence" value="ECO:0007669"/>
    <property type="project" value="UniProtKB-KW"/>
</dbReference>
<dbReference type="GO" id="GO:0042276">
    <property type="term" value="P:error-prone translesion synthesis"/>
    <property type="evidence" value="ECO:0007669"/>
    <property type="project" value="TreeGrafter"/>
</dbReference>
<keyword evidence="12 20" id="KW-0863">Zinc-finger</keyword>
<evidence type="ECO:0000256" key="13">
    <source>
        <dbReference type="ARBA" id="ARBA00022833"/>
    </source>
</evidence>
<organism evidence="25">
    <name type="scientific">Thelazia callipaeda</name>
    <name type="common">Oriental eyeworm</name>
    <name type="synonym">Parasitic nematode</name>
    <dbReference type="NCBI Taxonomy" id="103827"/>
    <lineage>
        <taxon>Eukaryota</taxon>
        <taxon>Metazoa</taxon>
        <taxon>Ecdysozoa</taxon>
        <taxon>Nematoda</taxon>
        <taxon>Chromadorea</taxon>
        <taxon>Rhabditida</taxon>
        <taxon>Spirurina</taxon>
        <taxon>Spiruromorpha</taxon>
        <taxon>Thelazioidea</taxon>
        <taxon>Thelaziidae</taxon>
        <taxon>Thelazia</taxon>
    </lineage>
</organism>
<dbReference type="SUPFAM" id="SSF100879">
    <property type="entry name" value="Lesion bypass DNA polymerase (Y-family), little finger domain"/>
    <property type="match status" value="1"/>
</dbReference>
<evidence type="ECO:0000313" key="25">
    <source>
        <dbReference type="WBParaSite" id="TCLT_0000483301-mRNA-1"/>
    </source>
</evidence>
<dbReference type="PROSITE" id="PS51908">
    <property type="entry name" value="ZF_UBZ4"/>
    <property type="match status" value="1"/>
</dbReference>
<keyword evidence="14" id="KW-0460">Magnesium</keyword>